<sequence>MAFDNLFDEAMFAADNEIIDAMGVDAVIEIDGIKTPVRGVFDNPDATAKFKTGGRVQTTAPTFFVKSHSVDGIKEKNLVVIGGESYWVEKIEPDDTGSRVLTLGTGRPGKPAVGVPGPKSWSGSK</sequence>
<reference evidence="2 3" key="1">
    <citation type="submission" date="2016-04" db="EMBL/GenBank/DDBJ databases">
        <title>ATOL: Assembling a taxonomically balanced genome-scale reconstruction of the evolutionary history of the Enterobacteriaceae.</title>
        <authorList>
            <person name="Plunkett G.III."/>
            <person name="Neeno-Eckwall E.C."/>
            <person name="Glasner J.D."/>
            <person name="Perna N.T."/>
        </authorList>
    </citation>
    <scope>NUCLEOTIDE SEQUENCE [LARGE SCALE GENOMIC DNA]</scope>
    <source>
        <strain evidence="2 3">ATCC 51602</strain>
    </source>
</reference>
<dbReference type="RefSeq" id="WP_064545974.1">
    <property type="nucleotide sequence ID" value="NZ_LXEQ01000045.1"/>
</dbReference>
<protein>
    <submittedName>
        <fullName evidence="2">Phage capsid and scaffold protein</fullName>
    </submittedName>
</protein>
<evidence type="ECO:0000313" key="3">
    <source>
        <dbReference type="Proteomes" id="UP000078407"/>
    </source>
</evidence>
<evidence type="ECO:0000313" key="2">
    <source>
        <dbReference type="EMBL" id="OAT26721.1"/>
    </source>
</evidence>
<dbReference type="Proteomes" id="UP000078407">
    <property type="component" value="Unassembled WGS sequence"/>
</dbReference>
<comment type="caution">
    <text evidence="2">The sequence shown here is derived from an EMBL/GenBank/DDBJ whole genome shotgun (WGS) entry which is preliminary data.</text>
</comment>
<name>A0ABX2W725_9ENTR</name>
<feature type="compositionally biased region" description="Low complexity" evidence="1">
    <location>
        <begin position="108"/>
        <end position="119"/>
    </location>
</feature>
<evidence type="ECO:0000256" key="1">
    <source>
        <dbReference type="SAM" id="MobiDB-lite"/>
    </source>
</evidence>
<feature type="region of interest" description="Disordered" evidence="1">
    <location>
        <begin position="99"/>
        <end position="125"/>
    </location>
</feature>
<dbReference type="EMBL" id="LXEQ01000045">
    <property type="protein sequence ID" value="OAT26721.1"/>
    <property type="molecule type" value="Genomic_DNA"/>
</dbReference>
<keyword evidence="3" id="KW-1185">Reference proteome</keyword>
<organism evidence="2 3">
    <name type="scientific">Buttiauxella ferragutiae ATCC 51602</name>
    <dbReference type="NCBI Taxonomy" id="1354252"/>
    <lineage>
        <taxon>Bacteria</taxon>
        <taxon>Pseudomonadati</taxon>
        <taxon>Pseudomonadota</taxon>
        <taxon>Gammaproteobacteria</taxon>
        <taxon>Enterobacterales</taxon>
        <taxon>Enterobacteriaceae</taxon>
        <taxon>Buttiauxella</taxon>
    </lineage>
</organism>
<dbReference type="InterPro" id="IPR053734">
    <property type="entry name" value="Phage_Head-Tail_Connect_sf"/>
</dbReference>
<gene>
    <name evidence="2" type="ORF">M976_02882</name>
</gene>
<proteinExistence type="predicted"/>
<dbReference type="Pfam" id="PF05354">
    <property type="entry name" value="Phage_attach"/>
    <property type="match status" value="1"/>
</dbReference>
<dbReference type="Gene3D" id="2.40.10.180">
    <property type="entry name" value="Phage tail proteins"/>
    <property type="match status" value="1"/>
</dbReference>
<accession>A0ABX2W725</accession>
<dbReference type="SUPFAM" id="SSF69279">
    <property type="entry name" value="Phage tail proteins"/>
    <property type="match status" value="1"/>
</dbReference>
<dbReference type="InterPro" id="IPR008018">
    <property type="entry name" value="Phage_tail_attach_FII"/>
</dbReference>